<sequence length="287" mass="31600">MSHDKYRILIVDDSPFSQSIIKSSLQEDRFQVVGTASTGLEGVEQFRELKPQMVTMDVTMPDMDGLECVRRILDIDPDANIIMISSMRDQELVGRSRALGVAHFLQKPFPPEELNRLALDILQKREQHQHDAHVFAELFRQALQDSLLALQSAPVTLSELSEQESEYASQGIAVVIGITGGRSGKMILDCAPETALATARRILRKDDVDDNEMRYAVAEIGNIIAGHGVSRINDRTSIGNLRLTSPSILFGKVGIINPKMIGFRTTAQTGEGPWNLLVGFGGVFGGR</sequence>
<dbReference type="PANTHER" id="PTHR43228">
    <property type="entry name" value="TWO-COMPONENT RESPONSE REGULATOR"/>
    <property type="match status" value="1"/>
</dbReference>
<dbReference type="EMBL" id="WXEY01000002">
    <property type="protein sequence ID" value="MZP28639.1"/>
    <property type="molecule type" value="Genomic_DNA"/>
</dbReference>
<dbReference type="SUPFAM" id="SSF52172">
    <property type="entry name" value="CheY-like"/>
    <property type="match status" value="1"/>
</dbReference>
<feature type="modified residue" description="4-aspartylphosphate" evidence="4">
    <location>
        <position position="57"/>
    </location>
</feature>
<dbReference type="GO" id="GO:0000160">
    <property type="term" value="P:phosphorelay signal transduction system"/>
    <property type="evidence" value="ECO:0007669"/>
    <property type="project" value="InterPro"/>
</dbReference>
<dbReference type="Gene3D" id="3.40.50.2300">
    <property type="match status" value="1"/>
</dbReference>
<accession>A0A845L123</accession>
<feature type="domain" description="Response regulatory" evidence="5">
    <location>
        <begin position="7"/>
        <end position="122"/>
    </location>
</feature>
<dbReference type="GO" id="GO:0006935">
    <property type="term" value="P:chemotaxis"/>
    <property type="evidence" value="ECO:0007669"/>
    <property type="project" value="UniProtKB-KW"/>
</dbReference>
<dbReference type="InterPro" id="IPR011006">
    <property type="entry name" value="CheY-like_superfamily"/>
</dbReference>
<evidence type="ECO:0000256" key="1">
    <source>
        <dbReference type="ARBA" id="ARBA00018672"/>
    </source>
</evidence>
<dbReference type="PROSITE" id="PS50110">
    <property type="entry name" value="RESPONSE_REGULATORY"/>
    <property type="match status" value="1"/>
</dbReference>
<proteinExistence type="predicted"/>
<protein>
    <recommendedName>
        <fullName evidence="1">Stage 0 sporulation protein A homolog</fullName>
    </recommendedName>
</protein>
<dbReference type="Pfam" id="PF00072">
    <property type="entry name" value="Response_reg"/>
    <property type="match status" value="1"/>
</dbReference>
<dbReference type="Gene3D" id="3.40.1550.10">
    <property type="entry name" value="CheC-like"/>
    <property type="match status" value="1"/>
</dbReference>
<dbReference type="OrthoDB" id="9779069at2"/>
<dbReference type="Proteomes" id="UP000463470">
    <property type="component" value="Unassembled WGS sequence"/>
</dbReference>
<evidence type="ECO:0000256" key="2">
    <source>
        <dbReference type="ARBA" id="ARBA00022500"/>
    </source>
</evidence>
<dbReference type="SMART" id="SM00448">
    <property type="entry name" value="REC"/>
    <property type="match status" value="1"/>
</dbReference>
<dbReference type="Pfam" id="PF13690">
    <property type="entry name" value="CheX"/>
    <property type="match status" value="1"/>
</dbReference>
<dbReference type="PANTHER" id="PTHR43228:SF1">
    <property type="entry name" value="TWO-COMPONENT RESPONSE REGULATOR ARR22"/>
    <property type="match status" value="1"/>
</dbReference>
<keyword evidence="7" id="KW-1185">Reference proteome</keyword>
<dbReference type="AlphaFoldDB" id="A0A845L123"/>
<dbReference type="SUPFAM" id="SSF103039">
    <property type="entry name" value="CheC-like"/>
    <property type="match status" value="1"/>
</dbReference>
<evidence type="ECO:0000313" key="6">
    <source>
        <dbReference type="EMBL" id="MZP28639.1"/>
    </source>
</evidence>
<dbReference type="InterPro" id="IPR028051">
    <property type="entry name" value="CheX-like_dom"/>
</dbReference>
<comment type="function">
    <text evidence="3">May play the central regulatory role in sporulation. It may be an element of the effector pathway responsible for the activation of sporulation genes in response to nutritional stress. Spo0A may act in concert with spo0H (a sigma factor) to control the expression of some genes that are critical to the sporulation process.</text>
</comment>
<organism evidence="6 7">
    <name type="scientific">Heliomicrobium undosum</name>
    <dbReference type="NCBI Taxonomy" id="121734"/>
    <lineage>
        <taxon>Bacteria</taxon>
        <taxon>Bacillati</taxon>
        <taxon>Bacillota</taxon>
        <taxon>Clostridia</taxon>
        <taxon>Eubacteriales</taxon>
        <taxon>Heliobacteriaceae</taxon>
        <taxon>Heliomicrobium</taxon>
    </lineage>
</organism>
<evidence type="ECO:0000259" key="5">
    <source>
        <dbReference type="PROSITE" id="PS50110"/>
    </source>
</evidence>
<keyword evidence="4" id="KW-0597">Phosphoprotein</keyword>
<keyword evidence="2" id="KW-0145">Chemotaxis</keyword>
<dbReference type="InterPro" id="IPR001789">
    <property type="entry name" value="Sig_transdc_resp-reg_receiver"/>
</dbReference>
<name>A0A845L123_9FIRM</name>
<evidence type="ECO:0000256" key="4">
    <source>
        <dbReference type="PROSITE-ProRule" id="PRU00169"/>
    </source>
</evidence>
<dbReference type="CDD" id="cd17906">
    <property type="entry name" value="CheX"/>
    <property type="match status" value="1"/>
</dbReference>
<dbReference type="InterPro" id="IPR052048">
    <property type="entry name" value="ST_Response_Regulator"/>
</dbReference>
<comment type="caution">
    <text evidence="6">The sequence shown here is derived from an EMBL/GenBank/DDBJ whole genome shotgun (WGS) entry which is preliminary data.</text>
</comment>
<evidence type="ECO:0000256" key="3">
    <source>
        <dbReference type="ARBA" id="ARBA00024867"/>
    </source>
</evidence>
<gene>
    <name evidence="6" type="ORF">GTO91_02755</name>
</gene>
<dbReference type="RefSeq" id="WP_161254509.1">
    <property type="nucleotide sequence ID" value="NZ_WXEY01000002.1"/>
</dbReference>
<reference evidence="6 7" key="1">
    <citation type="submission" date="2020-01" db="EMBL/GenBank/DDBJ databases">
        <title>Whole-genome sequence of Heliobacterium undosum DSM 13378.</title>
        <authorList>
            <person name="Kyndt J.A."/>
            <person name="Meyer T.E."/>
        </authorList>
    </citation>
    <scope>NUCLEOTIDE SEQUENCE [LARGE SCALE GENOMIC DNA]</scope>
    <source>
        <strain evidence="6 7">DSM 13378</strain>
    </source>
</reference>
<dbReference type="InterPro" id="IPR028976">
    <property type="entry name" value="CheC-like_sf"/>
</dbReference>
<evidence type="ECO:0000313" key="7">
    <source>
        <dbReference type="Proteomes" id="UP000463470"/>
    </source>
</evidence>